<accession>A0ABP8D3F7</accession>
<gene>
    <name evidence="2" type="ORF">GCM10022255_018010</name>
</gene>
<name>A0ABP8D3F7_9ACTN</name>
<evidence type="ECO:0000313" key="3">
    <source>
        <dbReference type="Proteomes" id="UP001500620"/>
    </source>
</evidence>
<dbReference type="EMBL" id="BAABAT010000003">
    <property type="protein sequence ID" value="GAA4246508.1"/>
    <property type="molecule type" value="Genomic_DNA"/>
</dbReference>
<keyword evidence="3" id="KW-1185">Reference proteome</keyword>
<feature type="region of interest" description="Disordered" evidence="1">
    <location>
        <begin position="263"/>
        <end position="291"/>
    </location>
</feature>
<dbReference type="Proteomes" id="UP001500620">
    <property type="component" value="Unassembled WGS sequence"/>
</dbReference>
<comment type="caution">
    <text evidence="2">The sequence shown here is derived from an EMBL/GenBank/DDBJ whole genome shotgun (WGS) entry which is preliminary data.</text>
</comment>
<protein>
    <submittedName>
        <fullName evidence="2">Uncharacterized protein</fullName>
    </submittedName>
</protein>
<reference evidence="3" key="1">
    <citation type="journal article" date="2019" name="Int. J. Syst. Evol. Microbiol.">
        <title>The Global Catalogue of Microorganisms (GCM) 10K type strain sequencing project: providing services to taxonomists for standard genome sequencing and annotation.</title>
        <authorList>
            <consortium name="The Broad Institute Genomics Platform"/>
            <consortium name="The Broad Institute Genome Sequencing Center for Infectious Disease"/>
            <person name="Wu L."/>
            <person name="Ma J."/>
        </authorList>
    </citation>
    <scope>NUCLEOTIDE SEQUENCE [LARGE SCALE GENOMIC DNA]</scope>
    <source>
        <strain evidence="3">JCM 17441</strain>
    </source>
</reference>
<organism evidence="2 3">
    <name type="scientific">Dactylosporangium darangshiense</name>
    <dbReference type="NCBI Taxonomy" id="579108"/>
    <lineage>
        <taxon>Bacteria</taxon>
        <taxon>Bacillati</taxon>
        <taxon>Actinomycetota</taxon>
        <taxon>Actinomycetes</taxon>
        <taxon>Micromonosporales</taxon>
        <taxon>Micromonosporaceae</taxon>
        <taxon>Dactylosporangium</taxon>
    </lineage>
</organism>
<evidence type="ECO:0000313" key="2">
    <source>
        <dbReference type="EMBL" id="GAA4246508.1"/>
    </source>
</evidence>
<evidence type="ECO:0000256" key="1">
    <source>
        <dbReference type="SAM" id="MobiDB-lite"/>
    </source>
</evidence>
<feature type="compositionally biased region" description="Basic and acidic residues" evidence="1">
    <location>
        <begin position="19"/>
        <end position="33"/>
    </location>
</feature>
<sequence length="480" mass="51436">MALVLVTTPGRTARGGRRARGDGPVRRRTESGRAETTSDADLQWPTGLGTALAIASGRALSYRRGVPRPVVAAPRWSAARGRHARRDPGTTLDAGVVARWLVGQLPPGRYNGLVIGSPHGAALHLASALGVPWLPAAFELPTADIATHDGMSPNGVGADGAAAAKAGERNARGILDANPDVTVRQVYDPVWRGWSATSTAYAVVRWQRLPEAYRELVADRLRPGAPIIVTRDVSRWLTLAGPAGYSFQLGGRATGLTPGDYYDRRTANGPVPGLGGNGTEEGPQDSDGERSVDRGFVEDLRRFASAHGHPVRQVLYRHPDVLSGAVADVYRDWLRAGSRTGNRLVVECGRLLDPWHVVRAGLVPYWCEYPLRSAVRALSWWLAGSEPFTCVDVLPEPPGVALPTTAPLAEWEAVAAFASRRALVDARCARAYPSGTVPAHHATQVLRTQPHDLPYLPYLSAEEALTGLAERGQTDGLLIL</sequence>
<proteinExistence type="predicted"/>
<feature type="region of interest" description="Disordered" evidence="1">
    <location>
        <begin position="1"/>
        <end position="42"/>
    </location>
</feature>
<feature type="compositionally biased region" description="Low complexity" evidence="1">
    <location>
        <begin position="1"/>
        <end position="12"/>
    </location>
</feature>